<keyword evidence="6" id="KW-0413">Isomerase</keyword>
<dbReference type="InterPro" id="IPR020097">
    <property type="entry name" value="PsdUridine_synth_TruA_a/b_dom"/>
</dbReference>
<feature type="domain" description="Pseudouridine synthase I TruA alpha/beta" evidence="21">
    <location>
        <begin position="210"/>
        <end position="320"/>
    </location>
</feature>
<dbReference type="Gene3D" id="3.30.70.580">
    <property type="entry name" value="Pseudouridine synthase I, catalytic domain, N-terminal subdomain"/>
    <property type="match status" value="1"/>
</dbReference>
<sequence length="434" mass="49086">ARCAVRSCSTMTKTIDSTASSSTADAALHKVQSGRVGDDNGDDQPRIRVKTNRYAMLLGYQGKNYFGMQVQRENGNDVCPTIESHILDAMLELKWITPELKQTPFDFFFQRAARTDRAVSAVRQLVSCQMPSALDLPSHGAELINDKLPDDIRVFGFRRVTKNFHAQRNCDGRTYSYTLPTYAFAKPTELTNSSFRISESTLAEINEVLSQYKGTHNFFNYTSGKSFNDRSCNRYIISFEVGSPFIFRDDFRKEEIEFVPCTVKGQSFMLHQIRKMIGMMISIVREIQHPSALKKSFHSSDRMDIPKAPGLGLLLDRLHYGKYDRQFANKDGRLPLTDWGEDVETSIEKLKMEKIVSQILQTEISTQSMMMWLSDLNQHKFLDPTSEGTEQTDSVTEAAKTAQEAEGAASAGRNEEVKEEEERPEVEAVAAAEE</sequence>
<dbReference type="GO" id="GO:0006397">
    <property type="term" value="P:mRNA processing"/>
    <property type="evidence" value="ECO:0007669"/>
    <property type="project" value="UniProtKB-KW"/>
</dbReference>
<organism evidence="22 23">
    <name type="scientific">Pristionchus mayeri</name>
    <dbReference type="NCBI Taxonomy" id="1317129"/>
    <lineage>
        <taxon>Eukaryota</taxon>
        <taxon>Metazoa</taxon>
        <taxon>Ecdysozoa</taxon>
        <taxon>Nematoda</taxon>
        <taxon>Chromadorea</taxon>
        <taxon>Rhabditida</taxon>
        <taxon>Rhabditina</taxon>
        <taxon>Diplogasteromorpha</taxon>
        <taxon>Diplogasteroidea</taxon>
        <taxon>Neodiplogasteridae</taxon>
        <taxon>Pristionchus</taxon>
    </lineage>
</organism>
<comment type="catalytic activity">
    <reaction evidence="9">
        <text>uridine(38/39/40) in tRNA = pseudouridine(38/39/40) in tRNA</text>
        <dbReference type="Rhea" id="RHEA:22376"/>
        <dbReference type="Rhea" id="RHEA-COMP:10085"/>
        <dbReference type="Rhea" id="RHEA-COMP:10087"/>
        <dbReference type="ChEBI" id="CHEBI:65314"/>
        <dbReference type="ChEBI" id="CHEBI:65315"/>
        <dbReference type="EC" id="5.4.99.12"/>
    </reaction>
</comment>
<reference evidence="23" key="1">
    <citation type="submission" date="2022-10" db="EMBL/GenBank/DDBJ databases">
        <title>Genome assembly of Pristionchus species.</title>
        <authorList>
            <person name="Yoshida K."/>
            <person name="Sommer R.J."/>
        </authorList>
    </citation>
    <scope>NUCLEOTIDE SEQUENCE [LARGE SCALE GENOMIC DNA]</scope>
    <source>
        <strain evidence="23">RS5460</strain>
    </source>
</reference>
<feature type="active site" description="Nucleophile" evidence="18">
    <location>
        <position position="116"/>
    </location>
</feature>
<dbReference type="SUPFAM" id="SSF55120">
    <property type="entry name" value="Pseudouridine synthase"/>
    <property type="match status" value="1"/>
</dbReference>
<evidence type="ECO:0000256" key="9">
    <source>
        <dbReference type="ARBA" id="ARBA00052184"/>
    </source>
</evidence>
<comment type="subunit">
    <text evidence="11">Monomer. Forms a complex with RARG and the SRA1 RNA in the nucleus.</text>
</comment>
<name>A0AAN4Z235_9BILA</name>
<comment type="caution">
    <text evidence="22">The sequence shown here is derived from an EMBL/GenBank/DDBJ whole genome shotgun (WGS) entry which is preliminary data.</text>
</comment>
<comment type="catalytic activity">
    <reaction evidence="8">
        <text>a uridine in tRNA = a pseudouridine in tRNA</text>
        <dbReference type="Rhea" id="RHEA:54572"/>
        <dbReference type="Rhea" id="RHEA-COMP:13339"/>
        <dbReference type="Rhea" id="RHEA-COMP:13934"/>
        <dbReference type="ChEBI" id="CHEBI:65314"/>
        <dbReference type="ChEBI" id="CHEBI:65315"/>
    </reaction>
</comment>
<evidence type="ECO:0000256" key="5">
    <source>
        <dbReference type="ARBA" id="ARBA00022694"/>
    </source>
</evidence>
<dbReference type="PANTHER" id="PTHR11142:SF4">
    <property type="entry name" value="PSEUDOURIDYLATE SYNTHASE 1 HOMOLOG"/>
    <property type="match status" value="1"/>
</dbReference>
<keyword evidence="23" id="KW-1185">Reference proteome</keyword>
<dbReference type="NCBIfam" id="TIGR00071">
    <property type="entry name" value="hisT_truA"/>
    <property type="match status" value="1"/>
</dbReference>
<evidence type="ECO:0000259" key="21">
    <source>
        <dbReference type="Pfam" id="PF01416"/>
    </source>
</evidence>
<evidence type="ECO:0000256" key="2">
    <source>
        <dbReference type="ARBA" id="ARBA00004123"/>
    </source>
</evidence>
<protein>
    <recommendedName>
        <fullName evidence="13">Pseudouridylate synthase 1 homolog</fullName>
        <ecNumber evidence="12">5.4.99.12</ecNumber>
    </recommendedName>
    <alternativeName>
        <fullName evidence="14">tRNA pseudouridine synthase 1</fullName>
    </alternativeName>
    <alternativeName>
        <fullName evidence="17">tRNA pseudouridine(38-40) synthase</fullName>
    </alternativeName>
    <alternativeName>
        <fullName evidence="15">tRNA pseudouridylate synthase I</fullName>
    </alternativeName>
    <alternativeName>
        <fullName evidence="16">tRNA-uridine isomerase I</fullName>
    </alternativeName>
</protein>
<dbReference type="InterPro" id="IPR020095">
    <property type="entry name" value="PsdUridine_synth_TruA_C"/>
</dbReference>
<dbReference type="Proteomes" id="UP001328107">
    <property type="component" value="Unassembled WGS sequence"/>
</dbReference>
<dbReference type="Pfam" id="PF01416">
    <property type="entry name" value="PseudoU_synth_1"/>
    <property type="match status" value="1"/>
</dbReference>
<evidence type="ECO:0000313" key="23">
    <source>
        <dbReference type="Proteomes" id="UP001328107"/>
    </source>
</evidence>
<comment type="function">
    <text evidence="10">Pseudouridylate synthase that catalyzes pseudouridylation of tRNAs and mRNAs. Acts on positions 27/28 in the anticodon stem and also positions 34 and 36 in the anticodon of an intron containing tRNA. Also catalyzes pseudouridylation of mRNAs: mediates pseudouridylation of mRNAs with the consensus sequence 5'-UGUAG-3'. Acts as a regulator of pre-mRNA splicing by mediating pseudouridylation of pre-mRNAs at locations associated with alternatively spliced regions. Pseudouridylation of pre-mRNAs near splice sites directly regulates mRNA splicing and mRNA 3'-end processing. Involved in regulation of nuclear receptor activity through pseudouridylation of SRA1 mRNA.</text>
</comment>
<dbReference type="CDD" id="cd02568">
    <property type="entry name" value="PseudoU_synth_PUS1_PUS2"/>
    <property type="match status" value="1"/>
</dbReference>
<evidence type="ECO:0000256" key="17">
    <source>
        <dbReference type="ARBA" id="ARBA00081344"/>
    </source>
</evidence>
<dbReference type="FunFam" id="3.30.70.660:FF:000002">
    <property type="entry name" value="tRNA pseudouridine synthase"/>
    <property type="match status" value="1"/>
</dbReference>
<evidence type="ECO:0000256" key="3">
    <source>
        <dbReference type="ARBA" id="ARBA00009375"/>
    </source>
</evidence>
<evidence type="ECO:0000313" key="22">
    <source>
        <dbReference type="EMBL" id="GMR32431.1"/>
    </source>
</evidence>
<dbReference type="InterPro" id="IPR020103">
    <property type="entry name" value="PsdUridine_synth_cat_dom_sf"/>
</dbReference>
<evidence type="ECO:0000256" key="18">
    <source>
        <dbReference type="PIRSR" id="PIRSR641708-1"/>
    </source>
</evidence>
<dbReference type="EMBL" id="BTRK01000001">
    <property type="protein sequence ID" value="GMR32431.1"/>
    <property type="molecule type" value="Genomic_DNA"/>
</dbReference>
<feature type="non-terminal residue" evidence="22">
    <location>
        <position position="1"/>
    </location>
</feature>
<dbReference type="GO" id="GO:0005634">
    <property type="term" value="C:nucleus"/>
    <property type="evidence" value="ECO:0007669"/>
    <property type="project" value="UniProtKB-SubCell"/>
</dbReference>
<dbReference type="InterPro" id="IPR020094">
    <property type="entry name" value="TruA/RsuA/RluB/E/F_N"/>
</dbReference>
<evidence type="ECO:0000256" key="12">
    <source>
        <dbReference type="ARBA" id="ARBA00066509"/>
    </source>
</evidence>
<dbReference type="GO" id="GO:0003723">
    <property type="term" value="F:RNA binding"/>
    <property type="evidence" value="ECO:0007669"/>
    <property type="project" value="InterPro"/>
</dbReference>
<dbReference type="GO" id="GO:0160147">
    <property type="term" value="F:tRNA pseudouridine(38-40) synthase activity"/>
    <property type="evidence" value="ECO:0007669"/>
    <property type="project" value="UniProtKB-EC"/>
</dbReference>
<evidence type="ECO:0000256" key="15">
    <source>
        <dbReference type="ARBA" id="ARBA00079087"/>
    </source>
</evidence>
<evidence type="ECO:0000256" key="4">
    <source>
        <dbReference type="ARBA" id="ARBA00022664"/>
    </source>
</evidence>
<feature type="compositionally biased region" description="Low complexity" evidence="20">
    <location>
        <begin position="397"/>
        <end position="411"/>
    </location>
</feature>
<comment type="subcellular location">
    <subcellularLocation>
        <location evidence="2">Nucleus</location>
    </subcellularLocation>
</comment>
<evidence type="ECO:0000256" key="6">
    <source>
        <dbReference type="ARBA" id="ARBA00023235"/>
    </source>
</evidence>
<evidence type="ECO:0000256" key="20">
    <source>
        <dbReference type="SAM" id="MobiDB-lite"/>
    </source>
</evidence>
<dbReference type="FunFam" id="3.30.70.580:FF:000002">
    <property type="entry name" value="tRNA pseudouridine synthase"/>
    <property type="match status" value="1"/>
</dbReference>
<feature type="region of interest" description="Disordered" evidence="20">
    <location>
        <begin position="382"/>
        <end position="434"/>
    </location>
</feature>
<evidence type="ECO:0000256" key="13">
    <source>
        <dbReference type="ARBA" id="ARBA00068582"/>
    </source>
</evidence>
<keyword evidence="4" id="KW-0507">mRNA processing</keyword>
<gene>
    <name evidence="22" type="ORF">PMAYCL1PPCAC_02626</name>
</gene>
<dbReference type="AlphaFoldDB" id="A0AAN4Z235"/>
<dbReference type="GO" id="GO:1990481">
    <property type="term" value="P:mRNA pseudouridine synthesis"/>
    <property type="evidence" value="ECO:0007669"/>
    <property type="project" value="TreeGrafter"/>
</dbReference>
<dbReference type="Gene3D" id="3.30.70.660">
    <property type="entry name" value="Pseudouridine synthase I, catalytic domain, C-terminal subdomain"/>
    <property type="match status" value="1"/>
</dbReference>
<keyword evidence="7" id="KW-0539">Nucleus</keyword>
<evidence type="ECO:0000256" key="1">
    <source>
        <dbReference type="ARBA" id="ARBA00001166"/>
    </source>
</evidence>
<dbReference type="GO" id="GO:0031119">
    <property type="term" value="P:tRNA pseudouridine synthesis"/>
    <property type="evidence" value="ECO:0007669"/>
    <property type="project" value="InterPro"/>
</dbReference>
<evidence type="ECO:0000256" key="7">
    <source>
        <dbReference type="ARBA" id="ARBA00023242"/>
    </source>
</evidence>
<evidence type="ECO:0000256" key="14">
    <source>
        <dbReference type="ARBA" id="ARBA00075153"/>
    </source>
</evidence>
<dbReference type="PANTHER" id="PTHR11142">
    <property type="entry name" value="PSEUDOURIDYLATE SYNTHASE"/>
    <property type="match status" value="1"/>
</dbReference>
<feature type="binding site" evidence="19">
    <location>
        <position position="175"/>
    </location>
    <ligand>
        <name>substrate</name>
    </ligand>
</feature>
<evidence type="ECO:0000256" key="11">
    <source>
        <dbReference type="ARBA" id="ARBA00064589"/>
    </source>
</evidence>
<dbReference type="InterPro" id="IPR041708">
    <property type="entry name" value="PUS1/PUS2-like"/>
</dbReference>
<dbReference type="InterPro" id="IPR001406">
    <property type="entry name" value="PsdUridine_synth_TruA"/>
</dbReference>
<evidence type="ECO:0000256" key="10">
    <source>
        <dbReference type="ARBA" id="ARBA00053709"/>
    </source>
</evidence>
<comment type="catalytic activity">
    <reaction evidence="1">
        <text>a uridine in mRNA = a pseudouridine in mRNA</text>
        <dbReference type="Rhea" id="RHEA:56644"/>
        <dbReference type="Rhea" id="RHEA-COMP:14658"/>
        <dbReference type="Rhea" id="RHEA-COMP:14659"/>
        <dbReference type="ChEBI" id="CHEBI:65314"/>
        <dbReference type="ChEBI" id="CHEBI:65315"/>
    </reaction>
</comment>
<proteinExistence type="inferred from homology"/>
<accession>A0AAN4Z235</accession>
<evidence type="ECO:0000256" key="16">
    <source>
        <dbReference type="ARBA" id="ARBA00080849"/>
    </source>
</evidence>
<comment type="similarity">
    <text evidence="3">Belongs to the tRNA pseudouridine synthase TruA family.</text>
</comment>
<dbReference type="EC" id="5.4.99.12" evidence="12"/>
<evidence type="ECO:0000256" key="19">
    <source>
        <dbReference type="PIRSR" id="PIRSR641708-2"/>
    </source>
</evidence>
<feature type="compositionally biased region" description="Polar residues" evidence="20">
    <location>
        <begin position="386"/>
        <end position="395"/>
    </location>
</feature>
<evidence type="ECO:0000256" key="8">
    <source>
        <dbReference type="ARBA" id="ARBA00036943"/>
    </source>
</evidence>
<keyword evidence="5" id="KW-0819">tRNA processing</keyword>